<reference evidence="2" key="1">
    <citation type="journal article" date="2019" name="Int. J. Syst. Evol. Microbiol.">
        <title>The Global Catalogue of Microorganisms (GCM) 10K type strain sequencing project: providing services to taxonomists for standard genome sequencing and annotation.</title>
        <authorList>
            <consortium name="The Broad Institute Genomics Platform"/>
            <consortium name="The Broad Institute Genome Sequencing Center for Infectious Disease"/>
            <person name="Wu L."/>
            <person name="Ma J."/>
        </authorList>
    </citation>
    <scope>NUCLEOTIDE SEQUENCE [LARGE SCALE GENOMIC DNA]</scope>
    <source>
        <strain evidence="2">JCM 18956</strain>
    </source>
</reference>
<evidence type="ECO:0000313" key="1">
    <source>
        <dbReference type="EMBL" id="GAA4681700.1"/>
    </source>
</evidence>
<dbReference type="EMBL" id="BAABLM010000006">
    <property type="protein sequence ID" value="GAA4681700.1"/>
    <property type="molecule type" value="Genomic_DNA"/>
</dbReference>
<gene>
    <name evidence="1" type="ORF">GCM10025780_28850</name>
</gene>
<protein>
    <recommendedName>
        <fullName evidence="3">Secreted protein</fullName>
    </recommendedName>
</protein>
<dbReference type="Proteomes" id="UP001501295">
    <property type="component" value="Unassembled WGS sequence"/>
</dbReference>
<name>A0ABP8W541_9MICO</name>
<evidence type="ECO:0000313" key="2">
    <source>
        <dbReference type="Proteomes" id="UP001501295"/>
    </source>
</evidence>
<comment type="caution">
    <text evidence="1">The sequence shown here is derived from an EMBL/GenBank/DDBJ whole genome shotgun (WGS) entry which is preliminary data.</text>
</comment>
<keyword evidence="2" id="KW-1185">Reference proteome</keyword>
<organism evidence="1 2">
    <name type="scientific">Frondihabitans cladoniiphilus</name>
    <dbReference type="NCBI Taxonomy" id="715785"/>
    <lineage>
        <taxon>Bacteria</taxon>
        <taxon>Bacillati</taxon>
        <taxon>Actinomycetota</taxon>
        <taxon>Actinomycetes</taxon>
        <taxon>Micrococcales</taxon>
        <taxon>Microbacteriaceae</taxon>
        <taxon>Frondihabitans</taxon>
    </lineage>
</organism>
<sequence>MAAVLPASLACLAQVGTEAVYVVRVGAAWAPEAPAIDRAMTVAAVAATPTTLLVEFRGVVRRVMRDPSLLGCRRPPLVRGTDLRIGNLMTFVGTG</sequence>
<evidence type="ECO:0008006" key="3">
    <source>
        <dbReference type="Google" id="ProtNLM"/>
    </source>
</evidence>
<accession>A0ABP8W541</accession>
<proteinExistence type="predicted"/>